<name>U6GX24_9EIME</name>
<evidence type="ECO:0000313" key="2">
    <source>
        <dbReference type="Proteomes" id="UP000018201"/>
    </source>
</evidence>
<sequence>MRDVKTESGISNDASELVRQYGAPQWVLGGSNDSTVICVKWSIELGPSMVMQDDICLAESGNGGGQAAAERTTNANCVDMHGACTDSEFLVRCGFVR</sequence>
<keyword evidence="2" id="KW-1185">Reference proteome</keyword>
<organism evidence="1 2">
    <name type="scientific">Eimeria praecox</name>
    <dbReference type="NCBI Taxonomy" id="51316"/>
    <lineage>
        <taxon>Eukaryota</taxon>
        <taxon>Sar</taxon>
        <taxon>Alveolata</taxon>
        <taxon>Apicomplexa</taxon>
        <taxon>Conoidasida</taxon>
        <taxon>Coccidia</taxon>
        <taxon>Eucoccidiorida</taxon>
        <taxon>Eimeriorina</taxon>
        <taxon>Eimeriidae</taxon>
        <taxon>Eimeria</taxon>
    </lineage>
</organism>
<reference evidence="1" key="1">
    <citation type="submission" date="2013-10" db="EMBL/GenBank/DDBJ databases">
        <title>Genomic analysis of the causative agents of coccidiosis in chickens.</title>
        <authorList>
            <person name="Reid A.J."/>
            <person name="Blake D."/>
            <person name="Billington K."/>
            <person name="Browne H."/>
            <person name="Dunn M."/>
            <person name="Hung S."/>
            <person name="Kawahara F."/>
            <person name="Miranda-Saavedra D."/>
            <person name="Mourier T."/>
            <person name="Nagra H."/>
            <person name="Otto T.D."/>
            <person name="Rawlings N."/>
            <person name="Sanchez A."/>
            <person name="Sanders M."/>
            <person name="Subramaniam C."/>
            <person name="Tay Y."/>
            <person name="Dear P."/>
            <person name="Doerig C."/>
            <person name="Gruber A."/>
            <person name="Parkinson J."/>
            <person name="Shirley M."/>
            <person name="Wan K.L."/>
            <person name="Berriman M."/>
            <person name="Tomley F."/>
            <person name="Pain A."/>
        </authorList>
    </citation>
    <scope>NUCLEOTIDE SEQUENCE [LARGE SCALE GENOMIC DNA]</scope>
    <source>
        <strain evidence="1">Houghton</strain>
    </source>
</reference>
<evidence type="ECO:0000313" key="1">
    <source>
        <dbReference type="EMBL" id="CDI84740.1"/>
    </source>
</evidence>
<reference evidence="1" key="2">
    <citation type="submission" date="2013-10" db="EMBL/GenBank/DDBJ databases">
        <authorList>
            <person name="Aslett M."/>
        </authorList>
    </citation>
    <scope>NUCLEOTIDE SEQUENCE [LARGE SCALE GENOMIC DNA]</scope>
    <source>
        <strain evidence="1">Houghton</strain>
    </source>
</reference>
<gene>
    <name evidence="1" type="ORF">EPH_0013100</name>
</gene>
<proteinExistence type="predicted"/>
<accession>U6GX24</accession>
<protein>
    <submittedName>
        <fullName evidence="1">Uncharacterized protein</fullName>
    </submittedName>
</protein>
<dbReference type="VEuPathDB" id="ToxoDB:EPH_0013100"/>
<dbReference type="EMBL" id="HG692969">
    <property type="protein sequence ID" value="CDI84740.1"/>
    <property type="molecule type" value="Genomic_DNA"/>
</dbReference>
<dbReference type="Proteomes" id="UP000018201">
    <property type="component" value="Unassembled WGS sequence"/>
</dbReference>
<dbReference type="AlphaFoldDB" id="U6GX24"/>